<evidence type="ECO:0000313" key="5">
    <source>
        <dbReference type="EMBL" id="PWG01782.1"/>
    </source>
</evidence>
<proteinExistence type="predicted"/>
<dbReference type="AlphaFoldDB" id="A0A2U2J0C2"/>
<dbReference type="Gene3D" id="1.10.10.1320">
    <property type="entry name" value="Anti-sigma factor, zinc-finger domain"/>
    <property type="match status" value="1"/>
</dbReference>
<dbReference type="Proteomes" id="UP000245916">
    <property type="component" value="Unassembled WGS sequence"/>
</dbReference>
<dbReference type="InterPro" id="IPR051474">
    <property type="entry name" value="Anti-sigma-K/W_factor"/>
</dbReference>
<dbReference type="GO" id="GO:0016020">
    <property type="term" value="C:membrane"/>
    <property type="evidence" value="ECO:0007669"/>
    <property type="project" value="UniProtKB-SubCell"/>
</dbReference>
<evidence type="ECO:0000256" key="1">
    <source>
        <dbReference type="ARBA" id="ARBA00004167"/>
    </source>
</evidence>
<comment type="subcellular location">
    <subcellularLocation>
        <location evidence="1">Membrane</location>
        <topology evidence="1">Single-pass membrane protein</topology>
    </subcellularLocation>
</comment>
<keyword evidence="6" id="KW-1185">Reference proteome</keyword>
<dbReference type="PANTHER" id="PTHR37461">
    <property type="entry name" value="ANTI-SIGMA-K FACTOR RSKA"/>
    <property type="match status" value="1"/>
</dbReference>
<organism evidence="5 6">
    <name type="scientific">Allosphingosinicella humi</name>
    <dbReference type="NCBI Taxonomy" id="2068657"/>
    <lineage>
        <taxon>Bacteria</taxon>
        <taxon>Pseudomonadati</taxon>
        <taxon>Pseudomonadota</taxon>
        <taxon>Alphaproteobacteria</taxon>
        <taxon>Sphingomonadales</taxon>
        <taxon>Sphingomonadaceae</taxon>
        <taxon>Allosphingosinicella</taxon>
    </lineage>
</organism>
<dbReference type="GO" id="GO:0006417">
    <property type="term" value="P:regulation of translation"/>
    <property type="evidence" value="ECO:0007669"/>
    <property type="project" value="TreeGrafter"/>
</dbReference>
<evidence type="ECO:0000256" key="4">
    <source>
        <dbReference type="ARBA" id="ARBA00023136"/>
    </source>
</evidence>
<dbReference type="OrthoDB" id="7502743at2"/>
<sequence length="242" mass="25600">MMTDDEKLMAYVDGELIPAEREAMERALAKDPTLREKLAEQERLKATLAAHYGPVAAEEVPERLLAMLGAETGRADVASLSAAREKRRRPSWRQLGTIAASLAVGLLAGQMVSLQRGDPLAVNDGVLVAEGGLAEALDSQLASAQAPGAATRIGVSFADRQGRFCRSFDAPAFAGLACREGQDWRVIMTAPAQGGGEAQYRQAGSSVILQAAQEMMAGAPLDAEAERAAVAARWENPAADRD</sequence>
<dbReference type="InterPro" id="IPR041916">
    <property type="entry name" value="Anti_sigma_zinc_sf"/>
</dbReference>
<accession>A0A2U2J0C2</accession>
<dbReference type="PANTHER" id="PTHR37461:SF1">
    <property type="entry name" value="ANTI-SIGMA-K FACTOR RSKA"/>
    <property type="match status" value="1"/>
</dbReference>
<evidence type="ECO:0000256" key="2">
    <source>
        <dbReference type="ARBA" id="ARBA00022692"/>
    </source>
</evidence>
<evidence type="ECO:0000313" key="6">
    <source>
        <dbReference type="Proteomes" id="UP000245916"/>
    </source>
</evidence>
<comment type="caution">
    <text evidence="5">The sequence shown here is derived from an EMBL/GenBank/DDBJ whole genome shotgun (WGS) entry which is preliminary data.</text>
</comment>
<keyword evidence="2" id="KW-0812">Transmembrane</keyword>
<dbReference type="EMBL" id="QFFF01000001">
    <property type="protein sequence ID" value="PWG01782.1"/>
    <property type="molecule type" value="Genomic_DNA"/>
</dbReference>
<gene>
    <name evidence="5" type="ORF">DF286_02030</name>
</gene>
<reference evidence="5 6" key="1">
    <citation type="submission" date="2018-05" db="EMBL/GenBank/DDBJ databases">
        <title>Genome of Sphingosinicella humi QZX222.</title>
        <authorList>
            <person name="Qiao Z."/>
            <person name="Wang G."/>
        </authorList>
    </citation>
    <scope>NUCLEOTIDE SEQUENCE [LARGE SCALE GENOMIC DNA]</scope>
    <source>
        <strain evidence="5 6">QZX222</strain>
    </source>
</reference>
<evidence type="ECO:0000256" key="3">
    <source>
        <dbReference type="ARBA" id="ARBA00022989"/>
    </source>
</evidence>
<keyword evidence="3" id="KW-1133">Transmembrane helix</keyword>
<dbReference type="GO" id="GO:0016989">
    <property type="term" value="F:sigma factor antagonist activity"/>
    <property type="evidence" value="ECO:0007669"/>
    <property type="project" value="TreeGrafter"/>
</dbReference>
<protein>
    <submittedName>
        <fullName evidence="5">Anti-sigma factor</fullName>
    </submittedName>
</protein>
<dbReference type="RefSeq" id="WP_109269921.1">
    <property type="nucleotide sequence ID" value="NZ_QFFF01000001.1"/>
</dbReference>
<name>A0A2U2J0C2_9SPHN</name>
<keyword evidence="4" id="KW-0472">Membrane</keyword>